<organism evidence="7 8">
    <name type="scientific">Fusarium sarcochroum</name>
    <dbReference type="NCBI Taxonomy" id="1208366"/>
    <lineage>
        <taxon>Eukaryota</taxon>
        <taxon>Fungi</taxon>
        <taxon>Dikarya</taxon>
        <taxon>Ascomycota</taxon>
        <taxon>Pezizomycotina</taxon>
        <taxon>Sordariomycetes</taxon>
        <taxon>Hypocreomycetidae</taxon>
        <taxon>Hypocreales</taxon>
        <taxon>Nectriaceae</taxon>
        <taxon>Fusarium</taxon>
        <taxon>Fusarium lateritium species complex</taxon>
    </lineage>
</organism>
<reference evidence="7" key="2">
    <citation type="submission" date="2020-05" db="EMBL/GenBank/DDBJ databases">
        <authorList>
            <person name="Kim H.-S."/>
            <person name="Proctor R.H."/>
            <person name="Brown D.W."/>
        </authorList>
    </citation>
    <scope>NUCLEOTIDE SEQUENCE</scope>
    <source>
        <strain evidence="7">NRRL 20472</strain>
    </source>
</reference>
<keyword evidence="3" id="KW-0238">DNA-binding</keyword>
<sequence>MHYDDGSDQRDVGSAPCPPLDLRTSILNLTHADVLPKPILLQALTDAYFNHVYPFYPVVDRDDLNDPGSSIMLQQAVCLAGSLMQHDVGNLQLCRSQYEKVKTLIHLNYEEDNVTLLKTLCLLTCYSVLPTDRVTFDGPWHWLGMAIRLAVQLGLHKDSTYRQYSNPGCLRRLFWYLVNADRLATSCWGRPSALGDWDVSSLAESDFTVQGRTSLLFLQTLSLSETTGHIAEMTLNQSRRSSDPPTNLVERLCSWVRDLPQELKLHSPDETRQPFWRPAIELHILYFATLILLQLLDQVEYPWRIGPSSLAAASCIARLYEEIHYREETAHLLQIHGFFCMVAAVPLICYPHTSLELDTARNESIDIICRVLGRINCKYGGSEVVLRKVRRLRQEIKDNHHRVSADVQQSHVTDQPMVMASSIQTRRDELFPFPRGFCGALETLNWDVADVSHHVREAGEEDLGSAPTPLFYDNFMNLADVLSMDYSMLGSENGYESLGLGL</sequence>
<dbReference type="SMART" id="SM00906">
    <property type="entry name" value="Fungal_trans"/>
    <property type="match status" value="1"/>
</dbReference>
<evidence type="ECO:0000256" key="3">
    <source>
        <dbReference type="ARBA" id="ARBA00023125"/>
    </source>
</evidence>
<keyword evidence="1" id="KW-0862">Zinc</keyword>
<keyword evidence="4" id="KW-0804">Transcription</keyword>
<evidence type="ECO:0000256" key="4">
    <source>
        <dbReference type="ARBA" id="ARBA00023163"/>
    </source>
</evidence>
<dbReference type="GO" id="GO:0008270">
    <property type="term" value="F:zinc ion binding"/>
    <property type="evidence" value="ECO:0007669"/>
    <property type="project" value="InterPro"/>
</dbReference>
<dbReference type="Proteomes" id="UP000622797">
    <property type="component" value="Unassembled WGS sequence"/>
</dbReference>
<proteinExistence type="predicted"/>
<dbReference type="EMBL" id="JABEXW010000192">
    <property type="protein sequence ID" value="KAF4968643.1"/>
    <property type="molecule type" value="Genomic_DNA"/>
</dbReference>
<dbReference type="AlphaFoldDB" id="A0A8H4XB46"/>
<evidence type="ECO:0000256" key="2">
    <source>
        <dbReference type="ARBA" id="ARBA00023015"/>
    </source>
</evidence>
<name>A0A8H4XB46_9HYPO</name>
<comment type="caution">
    <text evidence="7">The sequence shown here is derived from an EMBL/GenBank/DDBJ whole genome shotgun (WGS) entry which is preliminary data.</text>
</comment>
<dbReference type="OrthoDB" id="39175at2759"/>
<dbReference type="InterPro" id="IPR052073">
    <property type="entry name" value="Amide_Lactam_Regulators"/>
</dbReference>
<dbReference type="GO" id="GO:0003677">
    <property type="term" value="F:DNA binding"/>
    <property type="evidence" value="ECO:0007669"/>
    <property type="project" value="UniProtKB-KW"/>
</dbReference>
<dbReference type="CDD" id="cd12148">
    <property type="entry name" value="fungal_TF_MHR"/>
    <property type="match status" value="1"/>
</dbReference>
<evidence type="ECO:0000313" key="8">
    <source>
        <dbReference type="Proteomes" id="UP000622797"/>
    </source>
</evidence>
<dbReference type="GO" id="GO:0006351">
    <property type="term" value="P:DNA-templated transcription"/>
    <property type="evidence" value="ECO:0007669"/>
    <property type="project" value="InterPro"/>
</dbReference>
<evidence type="ECO:0000259" key="6">
    <source>
        <dbReference type="SMART" id="SM00906"/>
    </source>
</evidence>
<protein>
    <recommendedName>
        <fullName evidence="6">Xylanolytic transcriptional activator regulatory domain-containing protein</fullName>
    </recommendedName>
</protein>
<dbReference type="PANTHER" id="PTHR47171:SF3">
    <property type="entry name" value="FARA-RELATED"/>
    <property type="match status" value="1"/>
</dbReference>
<gene>
    <name evidence="7" type="ORF">FSARC_4018</name>
</gene>
<dbReference type="PANTHER" id="PTHR47171">
    <property type="entry name" value="FARA-RELATED"/>
    <property type="match status" value="1"/>
</dbReference>
<feature type="domain" description="Xylanolytic transcriptional activator regulatory" evidence="6">
    <location>
        <begin position="139"/>
        <end position="207"/>
    </location>
</feature>
<accession>A0A8H4XB46</accession>
<keyword evidence="2" id="KW-0805">Transcription regulation</keyword>
<keyword evidence="8" id="KW-1185">Reference proteome</keyword>
<reference evidence="7" key="1">
    <citation type="journal article" date="2020" name="BMC Genomics">
        <title>Correction to: Identification and distribution of gene clusters required for synthesis of sphingolipid metabolism inhibitors in diverse species of the filamentous fungus Fusarium.</title>
        <authorList>
            <person name="Kim H.S."/>
            <person name="Lohmar J.M."/>
            <person name="Busman M."/>
            <person name="Brown D.W."/>
            <person name="Naumann T.A."/>
            <person name="Divon H.H."/>
            <person name="Lysoe E."/>
            <person name="Uhlig S."/>
            <person name="Proctor R.H."/>
        </authorList>
    </citation>
    <scope>NUCLEOTIDE SEQUENCE</scope>
    <source>
        <strain evidence="7">NRRL 20472</strain>
    </source>
</reference>
<dbReference type="Pfam" id="PF04082">
    <property type="entry name" value="Fungal_trans"/>
    <property type="match status" value="1"/>
</dbReference>
<evidence type="ECO:0000313" key="7">
    <source>
        <dbReference type="EMBL" id="KAF4968643.1"/>
    </source>
</evidence>
<dbReference type="InterPro" id="IPR007219">
    <property type="entry name" value="XnlR_reg_dom"/>
</dbReference>
<evidence type="ECO:0000256" key="5">
    <source>
        <dbReference type="ARBA" id="ARBA00023242"/>
    </source>
</evidence>
<keyword evidence="5" id="KW-0539">Nucleus</keyword>
<evidence type="ECO:0000256" key="1">
    <source>
        <dbReference type="ARBA" id="ARBA00022833"/>
    </source>
</evidence>